<proteinExistence type="predicted"/>
<protein>
    <submittedName>
        <fullName evidence="1">Uncharacterized protein</fullName>
    </submittedName>
</protein>
<keyword evidence="2" id="KW-1185">Reference proteome</keyword>
<dbReference type="Proteomes" id="UP001163321">
    <property type="component" value="Chromosome 8"/>
</dbReference>
<gene>
    <name evidence="1" type="ORF">PsorP6_016170</name>
</gene>
<reference evidence="1 2" key="1">
    <citation type="journal article" date="2022" name="bioRxiv">
        <title>The genome of the oomycete Peronosclerospora sorghi, a cosmopolitan pathogen of maize and sorghum, is inflated with dispersed pseudogenes.</title>
        <authorList>
            <person name="Fletcher K."/>
            <person name="Martin F."/>
            <person name="Isakeit T."/>
            <person name="Cavanaugh K."/>
            <person name="Magill C."/>
            <person name="Michelmore R."/>
        </authorList>
    </citation>
    <scope>NUCLEOTIDE SEQUENCE [LARGE SCALE GENOMIC DNA]</scope>
    <source>
        <strain evidence="1">P6</strain>
    </source>
</reference>
<sequence>MSTKRTRAGPMLRVKKLTSQAILPTRGSSLAAGLDLSAAYDAVIPAQGKGLVKTDLVIAVPDGCYARVAPRSGLALKKFIDTGAGVIDADYRGNVGVILFNHSTDDFAVKRGDRVAQLILEKIEYPEIQEVDEIEETARGTNGFGSTGVDLPVSKKHHGIDKECFKSGVDDTFDIIFEAVERLVEKELVDLKTRKLIKKTLFSASVGQLKLLNKALSAYLVDEDSVKALEWINAFLEANEK</sequence>
<name>A0ACC0VL13_9STRA</name>
<evidence type="ECO:0000313" key="1">
    <source>
        <dbReference type="EMBL" id="KAI9906466.1"/>
    </source>
</evidence>
<accession>A0ACC0VL13</accession>
<comment type="caution">
    <text evidence="1">The sequence shown here is derived from an EMBL/GenBank/DDBJ whole genome shotgun (WGS) entry which is preliminary data.</text>
</comment>
<dbReference type="EMBL" id="CM047587">
    <property type="protein sequence ID" value="KAI9906466.1"/>
    <property type="molecule type" value="Genomic_DNA"/>
</dbReference>
<organism evidence="1 2">
    <name type="scientific">Peronosclerospora sorghi</name>
    <dbReference type="NCBI Taxonomy" id="230839"/>
    <lineage>
        <taxon>Eukaryota</taxon>
        <taxon>Sar</taxon>
        <taxon>Stramenopiles</taxon>
        <taxon>Oomycota</taxon>
        <taxon>Peronosporomycetes</taxon>
        <taxon>Peronosporales</taxon>
        <taxon>Peronosporaceae</taxon>
        <taxon>Peronosclerospora</taxon>
    </lineage>
</organism>
<evidence type="ECO:0000313" key="2">
    <source>
        <dbReference type="Proteomes" id="UP001163321"/>
    </source>
</evidence>